<dbReference type="RefSeq" id="WP_111647146.1">
    <property type="nucleotide sequence ID" value="NZ_JACHWI010000001.1"/>
</dbReference>
<protein>
    <submittedName>
        <fullName evidence="2">Uncharacterized protein</fullName>
    </submittedName>
</protein>
<keyword evidence="3" id="KW-1185">Reference proteome</keyword>
<reference evidence="2 3" key="1">
    <citation type="submission" date="2018-06" db="EMBL/GenBank/DDBJ databases">
        <title>Genomic Encyclopedia of Type Strains, Phase III (KMG-III): the genomes of soil and plant-associated and newly described type strains.</title>
        <authorList>
            <person name="Whitman W."/>
        </authorList>
    </citation>
    <scope>NUCLEOTIDE SEQUENCE [LARGE SCALE GENOMIC DNA]</scope>
    <source>
        <strain evidence="2 3">CGMCC 4.7090</strain>
    </source>
</reference>
<organism evidence="2 3">
    <name type="scientific">Actinoplanes lutulentus</name>
    <dbReference type="NCBI Taxonomy" id="1287878"/>
    <lineage>
        <taxon>Bacteria</taxon>
        <taxon>Bacillati</taxon>
        <taxon>Actinomycetota</taxon>
        <taxon>Actinomycetes</taxon>
        <taxon>Micromonosporales</taxon>
        <taxon>Micromonosporaceae</taxon>
        <taxon>Actinoplanes</taxon>
    </lineage>
</organism>
<evidence type="ECO:0000256" key="1">
    <source>
        <dbReference type="SAM" id="MobiDB-lite"/>
    </source>
</evidence>
<evidence type="ECO:0000313" key="3">
    <source>
        <dbReference type="Proteomes" id="UP000249341"/>
    </source>
</evidence>
<comment type="caution">
    <text evidence="2">The sequence shown here is derived from an EMBL/GenBank/DDBJ whole genome shotgun (WGS) entry which is preliminary data.</text>
</comment>
<proteinExistence type="predicted"/>
<dbReference type="Proteomes" id="UP000249341">
    <property type="component" value="Unassembled WGS sequence"/>
</dbReference>
<name>A0A327ZKA8_9ACTN</name>
<gene>
    <name evidence="2" type="ORF">B0I29_101517</name>
</gene>
<dbReference type="OrthoDB" id="3629461at2"/>
<accession>A0A327ZKA8</accession>
<sequence>MLLAELALAGTLVFTPAASIDTAAIVMTTSAGCPAPADSFHAVARGHGFPADGQIVTAPTAAGMSRTSGFDVYFAQTMKDFAADNHTTLTGRYDVSVFCTDGFTGEVFAEFTGALTFTSPTAFVSGAADVPQPAEKTPAEKTPAGKNPTGWIAAGIATVLLSFEAGRRFGRRRP</sequence>
<feature type="region of interest" description="Disordered" evidence="1">
    <location>
        <begin position="128"/>
        <end position="148"/>
    </location>
</feature>
<dbReference type="AlphaFoldDB" id="A0A327ZKA8"/>
<dbReference type="EMBL" id="QLMJ01000001">
    <property type="protein sequence ID" value="RAK43387.1"/>
    <property type="molecule type" value="Genomic_DNA"/>
</dbReference>
<evidence type="ECO:0000313" key="2">
    <source>
        <dbReference type="EMBL" id="RAK43387.1"/>
    </source>
</evidence>